<name>A0ABT0YN83_9BURK</name>
<dbReference type="EMBL" id="JAMKFE010000006">
    <property type="protein sequence ID" value="MCM5680182.1"/>
    <property type="molecule type" value="Genomic_DNA"/>
</dbReference>
<proteinExistence type="predicted"/>
<dbReference type="SUPFAM" id="SSF51197">
    <property type="entry name" value="Clavaminate synthase-like"/>
    <property type="match status" value="1"/>
</dbReference>
<evidence type="ECO:0000313" key="2">
    <source>
        <dbReference type="Proteomes" id="UP001165541"/>
    </source>
</evidence>
<reference evidence="1" key="1">
    <citation type="submission" date="2022-05" db="EMBL/GenBank/DDBJ databases">
        <title>Schlegelella sp. nov., isolated from mangrove soil.</title>
        <authorList>
            <person name="Liu Y."/>
            <person name="Ge X."/>
            <person name="Liu W."/>
        </authorList>
    </citation>
    <scope>NUCLEOTIDE SEQUENCE</scope>
    <source>
        <strain evidence="1">S2-27</strain>
    </source>
</reference>
<dbReference type="Proteomes" id="UP001165541">
    <property type="component" value="Unassembled WGS sequence"/>
</dbReference>
<gene>
    <name evidence="1" type="ORF">M8A51_11630</name>
</gene>
<keyword evidence="1" id="KW-0560">Oxidoreductase</keyword>
<keyword evidence="1" id="KW-0223">Dioxygenase</keyword>
<sequence length="224" mass="24779">MKFFNHHGYLRLEGFHPRHRMAAIRQKLLDELQRLRIWVAGKKLPGPVHNLPPFQQIAKLSTLVKLPHVHEAWMTPELLTGIGRLCGRPASLLQGSQWLLSLPGQGDWTLDGLNWHVDVAARPPDALPGIQAFVLIDDVAPRGGATLALAGSHRLSGARASLREVLNASTHLETDLRALGVTVLEMCGRAGDVFLMDMRLLHTPSVNSTSRLRMMATSRVLLRS</sequence>
<accession>A0ABT0YN83</accession>
<dbReference type="Gene3D" id="2.60.120.620">
    <property type="entry name" value="q2cbj1_9rhob like domain"/>
    <property type="match status" value="1"/>
</dbReference>
<protein>
    <submittedName>
        <fullName evidence="1">Phytanoyl-CoA dioxygenase family protein</fullName>
    </submittedName>
</protein>
<dbReference type="Pfam" id="PF05721">
    <property type="entry name" value="PhyH"/>
    <property type="match status" value="1"/>
</dbReference>
<organism evidence="1 2">
    <name type="scientific">Caldimonas mangrovi</name>
    <dbReference type="NCBI Taxonomy" id="2944811"/>
    <lineage>
        <taxon>Bacteria</taxon>
        <taxon>Pseudomonadati</taxon>
        <taxon>Pseudomonadota</taxon>
        <taxon>Betaproteobacteria</taxon>
        <taxon>Burkholderiales</taxon>
        <taxon>Sphaerotilaceae</taxon>
        <taxon>Caldimonas</taxon>
    </lineage>
</organism>
<dbReference type="InterPro" id="IPR008775">
    <property type="entry name" value="Phytyl_CoA_dOase-like"/>
</dbReference>
<keyword evidence="2" id="KW-1185">Reference proteome</keyword>
<evidence type="ECO:0000313" key="1">
    <source>
        <dbReference type="EMBL" id="MCM5680182.1"/>
    </source>
</evidence>
<dbReference type="GO" id="GO:0051213">
    <property type="term" value="F:dioxygenase activity"/>
    <property type="evidence" value="ECO:0007669"/>
    <property type="project" value="UniProtKB-KW"/>
</dbReference>
<dbReference type="RefSeq" id="WP_251778582.1">
    <property type="nucleotide sequence ID" value="NZ_JAMKFE010000006.1"/>
</dbReference>
<comment type="caution">
    <text evidence="1">The sequence shown here is derived from an EMBL/GenBank/DDBJ whole genome shotgun (WGS) entry which is preliminary data.</text>
</comment>